<protein>
    <submittedName>
        <fullName evidence="1">Uncharacterized protein</fullName>
    </submittedName>
</protein>
<reference evidence="1" key="1">
    <citation type="submission" date="2016-10" db="EMBL/GenBank/DDBJ databases">
        <authorList>
            <person name="Benchimol M."/>
            <person name="Almeida L.G."/>
            <person name="Vasconcelos A.T."/>
            <person name="Perreira-Neves A."/>
            <person name="Rosa I.A."/>
            <person name="Tasca T."/>
            <person name="Bogo M.R."/>
            <person name="de Souza W."/>
        </authorList>
    </citation>
    <scope>NUCLEOTIDE SEQUENCE [LARGE SCALE GENOMIC DNA]</scope>
    <source>
        <strain evidence="1">K</strain>
    </source>
</reference>
<evidence type="ECO:0000313" key="1">
    <source>
        <dbReference type="EMBL" id="OHS98210.1"/>
    </source>
</evidence>
<dbReference type="RefSeq" id="XP_068351347.1">
    <property type="nucleotide sequence ID" value="XM_068510260.1"/>
</dbReference>
<dbReference type="VEuPathDB" id="TrichDB:TRFO_35447"/>
<gene>
    <name evidence="1" type="ORF">TRFO_35447</name>
</gene>
<dbReference type="GeneID" id="94844964"/>
<organism evidence="1 2">
    <name type="scientific">Tritrichomonas foetus</name>
    <dbReference type="NCBI Taxonomy" id="1144522"/>
    <lineage>
        <taxon>Eukaryota</taxon>
        <taxon>Metamonada</taxon>
        <taxon>Parabasalia</taxon>
        <taxon>Tritrichomonadida</taxon>
        <taxon>Tritrichomonadidae</taxon>
        <taxon>Tritrichomonas</taxon>
    </lineage>
</organism>
<comment type="caution">
    <text evidence="1">The sequence shown here is derived from an EMBL/GenBank/DDBJ whole genome shotgun (WGS) entry which is preliminary data.</text>
</comment>
<name>A0A1J4JGD9_9EUKA</name>
<proteinExistence type="predicted"/>
<dbReference type="Proteomes" id="UP000179807">
    <property type="component" value="Unassembled WGS sequence"/>
</dbReference>
<accession>A0A1J4JGD9</accession>
<keyword evidence="2" id="KW-1185">Reference proteome</keyword>
<sequence>MKKKTFFPKFSTKKDAKADDPSKQIILYLKENSQWISKNAMIGSRFGNSDVFIKKSKGPQKFILFRQNNDNSFEFPLIDAVSQFFCRKMIILSLSKENNIISPSAHFWICKLYQENINFEKLKLYSIFPRLAASSRKEVQPSEISQNSPDIHKSFDEKRNNNINKGYSQMLQKSKNFGPKEYETFNFTQFFPITQLVKIPDDHKTPKNFAFSIKGVNSTKTLKNDYSCVPVNLKCLISVSNAKVMNTYIHHLET</sequence>
<evidence type="ECO:0000313" key="2">
    <source>
        <dbReference type="Proteomes" id="UP000179807"/>
    </source>
</evidence>
<dbReference type="AlphaFoldDB" id="A0A1J4JGD9"/>
<dbReference type="EMBL" id="MLAK01001070">
    <property type="protein sequence ID" value="OHS98210.1"/>
    <property type="molecule type" value="Genomic_DNA"/>
</dbReference>